<keyword evidence="2" id="KW-1133">Transmembrane helix</keyword>
<feature type="compositionally biased region" description="Acidic residues" evidence="1">
    <location>
        <begin position="81"/>
        <end position="90"/>
    </location>
</feature>
<evidence type="ECO:0000313" key="3">
    <source>
        <dbReference type="Ensembl" id="ENSOCUP00000035657.1"/>
    </source>
</evidence>
<dbReference type="Pfam" id="PF15176">
    <property type="entry name" value="LRR19-TM"/>
    <property type="match status" value="1"/>
</dbReference>
<feature type="compositionally biased region" description="Polar residues" evidence="1">
    <location>
        <begin position="1"/>
        <end position="10"/>
    </location>
</feature>
<keyword evidence="2" id="KW-0472">Membrane</keyword>
<evidence type="ECO:0000256" key="2">
    <source>
        <dbReference type="SAM" id="Phobius"/>
    </source>
</evidence>
<feature type="region of interest" description="Disordered" evidence="1">
    <location>
        <begin position="67"/>
        <end position="113"/>
    </location>
</feature>
<protein>
    <submittedName>
        <fullName evidence="3">Chromosome 1 open reading frame 210</fullName>
    </submittedName>
</protein>
<dbReference type="FunCoup" id="A0A5F9CQ72">
    <property type="interactions" value="4"/>
</dbReference>
<gene>
    <name evidence="3" type="primary">C1orf210</name>
</gene>
<sequence>MNEANQTQVGPSEFPTASATAAGPGSGGRAWPVLVGVVLGAVVLSVLVAVAAKCHLCRRYRASYQHRPLPGTRGDRRPEVGEIEDDDGFIEDNYIQPGAGELGTEGNRDPFSL</sequence>
<dbReference type="PANTHER" id="PTHR31450">
    <property type="entry name" value="LEUCINE-RICH REPEAT-CONTAINING PROTEIN 19 LRRC19 FAMILY MEMBER"/>
    <property type="match status" value="1"/>
</dbReference>
<dbReference type="KEGG" id="ocu:100355383"/>
<proteinExistence type="predicted"/>
<dbReference type="STRING" id="9986.ENSOCUP00000035657"/>
<reference evidence="3" key="2">
    <citation type="submission" date="2025-08" db="UniProtKB">
        <authorList>
            <consortium name="Ensembl"/>
        </authorList>
    </citation>
    <scope>IDENTIFICATION</scope>
    <source>
        <strain evidence="3">Thorbecke</strain>
    </source>
</reference>
<dbReference type="EMBL" id="AAGW02003011">
    <property type="status" value="NOT_ANNOTATED_CDS"/>
    <property type="molecule type" value="Genomic_DNA"/>
</dbReference>
<dbReference type="InParanoid" id="A0A5F9CQ72"/>
<feature type="transmembrane region" description="Helical" evidence="2">
    <location>
        <begin position="30"/>
        <end position="52"/>
    </location>
</feature>
<dbReference type="AlphaFoldDB" id="A0A5F9CQ72"/>
<dbReference type="Bgee" id="ENSOCUG00000038504">
    <property type="expression patterns" value="Expressed in kidney and 15 other cell types or tissues"/>
</dbReference>
<keyword evidence="2" id="KW-0812">Transmembrane</keyword>
<reference evidence="3" key="3">
    <citation type="submission" date="2025-09" db="UniProtKB">
        <authorList>
            <consortium name="Ensembl"/>
        </authorList>
    </citation>
    <scope>IDENTIFICATION</scope>
    <source>
        <strain evidence="3">Thorbecke</strain>
    </source>
</reference>
<organism evidence="3 4">
    <name type="scientific">Oryctolagus cuniculus</name>
    <name type="common">Rabbit</name>
    <dbReference type="NCBI Taxonomy" id="9986"/>
    <lineage>
        <taxon>Eukaryota</taxon>
        <taxon>Metazoa</taxon>
        <taxon>Chordata</taxon>
        <taxon>Craniata</taxon>
        <taxon>Vertebrata</taxon>
        <taxon>Euteleostomi</taxon>
        <taxon>Mammalia</taxon>
        <taxon>Eutheria</taxon>
        <taxon>Euarchontoglires</taxon>
        <taxon>Glires</taxon>
        <taxon>Lagomorpha</taxon>
        <taxon>Leporidae</taxon>
        <taxon>Oryctolagus</taxon>
    </lineage>
</organism>
<keyword evidence="4" id="KW-1185">Reference proteome</keyword>
<dbReference type="PANTHER" id="PTHR31450:SF3">
    <property type="entry name" value="TYPE III ENDOSOME MEMBRANE PROTEIN TEMP"/>
    <property type="match status" value="1"/>
</dbReference>
<name>A0A5F9CQ72_RABIT</name>
<feature type="region of interest" description="Disordered" evidence="1">
    <location>
        <begin position="1"/>
        <end position="26"/>
    </location>
</feature>
<reference evidence="3 4" key="1">
    <citation type="journal article" date="2011" name="Nature">
        <title>A high-resolution map of human evolutionary constraint using 29 mammals.</title>
        <authorList>
            <person name="Lindblad-Toh K."/>
            <person name="Garber M."/>
            <person name="Zuk O."/>
            <person name="Lin M.F."/>
            <person name="Parker B.J."/>
            <person name="Washietl S."/>
            <person name="Kheradpour P."/>
            <person name="Ernst J."/>
            <person name="Jordan G."/>
            <person name="Mauceli E."/>
            <person name="Ward L.D."/>
            <person name="Lowe C.B."/>
            <person name="Holloway A.K."/>
            <person name="Clamp M."/>
            <person name="Gnerre S."/>
            <person name="Alfoldi J."/>
            <person name="Beal K."/>
            <person name="Chang J."/>
            <person name="Clawson H."/>
            <person name="Cuff J."/>
            <person name="Di Palma F."/>
            <person name="Fitzgerald S."/>
            <person name="Flicek P."/>
            <person name="Guttman M."/>
            <person name="Hubisz M.J."/>
            <person name="Jaffe D.B."/>
            <person name="Jungreis I."/>
            <person name="Kent W.J."/>
            <person name="Kostka D."/>
            <person name="Lara M."/>
            <person name="Martins A.L."/>
            <person name="Massingham T."/>
            <person name="Moltke I."/>
            <person name="Raney B.J."/>
            <person name="Rasmussen M.D."/>
            <person name="Robinson J."/>
            <person name="Stark A."/>
            <person name="Vilella A.J."/>
            <person name="Wen J."/>
            <person name="Xie X."/>
            <person name="Zody M.C."/>
            <person name="Baldwin J."/>
            <person name="Bloom T."/>
            <person name="Chin C.W."/>
            <person name="Heiman D."/>
            <person name="Nicol R."/>
            <person name="Nusbaum C."/>
            <person name="Young S."/>
            <person name="Wilkinson J."/>
            <person name="Worley K.C."/>
            <person name="Kovar C.L."/>
            <person name="Muzny D.M."/>
            <person name="Gibbs R.A."/>
            <person name="Cree A."/>
            <person name="Dihn H.H."/>
            <person name="Fowler G."/>
            <person name="Jhangiani S."/>
            <person name="Joshi V."/>
            <person name="Lee S."/>
            <person name="Lewis L.R."/>
            <person name="Nazareth L.V."/>
            <person name="Okwuonu G."/>
            <person name="Santibanez J."/>
            <person name="Warren W.C."/>
            <person name="Mardis E.R."/>
            <person name="Weinstock G.M."/>
            <person name="Wilson R.K."/>
            <person name="Delehaunty K."/>
            <person name="Dooling D."/>
            <person name="Fronik C."/>
            <person name="Fulton L."/>
            <person name="Fulton B."/>
            <person name="Graves T."/>
            <person name="Minx P."/>
            <person name="Sodergren E."/>
            <person name="Birney E."/>
            <person name="Margulies E.H."/>
            <person name="Herrero J."/>
            <person name="Green E.D."/>
            <person name="Haussler D."/>
            <person name="Siepel A."/>
            <person name="Goldman N."/>
            <person name="Pollard K.S."/>
            <person name="Pedersen J.S."/>
            <person name="Lander E.S."/>
            <person name="Kellis M."/>
        </authorList>
    </citation>
    <scope>NUCLEOTIDE SEQUENCE [LARGE SCALE GENOMIC DNA]</scope>
    <source>
        <strain evidence="3 4">Thorbecke inbred</strain>
    </source>
</reference>
<evidence type="ECO:0000313" key="4">
    <source>
        <dbReference type="Proteomes" id="UP000001811"/>
    </source>
</evidence>
<dbReference type="Ensembl" id="ENSOCUT00000039331.1">
    <property type="protein sequence ID" value="ENSOCUP00000035657.1"/>
    <property type="gene ID" value="ENSOCUG00000038504.1"/>
</dbReference>
<dbReference type="GeneTree" id="ENSGT00510000048988"/>
<dbReference type="Proteomes" id="UP000001811">
    <property type="component" value="Chromosome 13"/>
</dbReference>
<evidence type="ECO:0000256" key="1">
    <source>
        <dbReference type="SAM" id="MobiDB-lite"/>
    </source>
</evidence>
<accession>A0A5F9CQ72</accession>